<dbReference type="Proteomes" id="UP000192738">
    <property type="component" value="Unassembled WGS sequence"/>
</dbReference>
<sequence length="249" mass="27788">MMKKGPLVLYLFSMLLATTLLLGTFTAPAYAQTSDLRLERHSFRPGEEIKVHFVASTNYPANAWVGIVPSHIPHGDEKVNDQHDISYQYLHKRTQGTLIFRAPAKPGGYDFRMHNTDNMGKEICFVGFRVEAGMGQGTPDPQKSGLYQGATGITLPKNTFKSGEKITLRFQAPAGLADNAWIGIIPSRISHGSEAVNDKHDISYEYINGRRSGTMTFNAPSSPGSYDFRMHDTDNNGKELDYIKFEVRR</sequence>
<dbReference type="OrthoDB" id="9783818at2"/>
<keyword evidence="1" id="KW-0732">Signal</keyword>
<feature type="signal peptide" evidence="1">
    <location>
        <begin position="1"/>
        <end position="31"/>
    </location>
</feature>
<reference evidence="2 3" key="1">
    <citation type="submission" date="2017-04" db="EMBL/GenBank/DDBJ databases">
        <authorList>
            <person name="Afonso C.L."/>
            <person name="Miller P.J."/>
            <person name="Scott M.A."/>
            <person name="Spackman E."/>
            <person name="Goraichik I."/>
            <person name="Dimitrov K.M."/>
            <person name="Suarez D.L."/>
            <person name="Swayne D.E."/>
        </authorList>
    </citation>
    <scope>NUCLEOTIDE SEQUENCE [LARGE SCALE GENOMIC DNA]</scope>
    <source>
        <strain evidence="2 3">DSM 5090</strain>
    </source>
</reference>
<protein>
    <submittedName>
        <fullName evidence="2">Uncharacterized protein</fullName>
    </submittedName>
</protein>
<dbReference type="AlphaFoldDB" id="A0A1W1YHB2"/>
<dbReference type="EMBL" id="FWXI01000001">
    <property type="protein sequence ID" value="SMC35118.1"/>
    <property type="molecule type" value="Genomic_DNA"/>
</dbReference>
<proteinExistence type="predicted"/>
<evidence type="ECO:0000313" key="2">
    <source>
        <dbReference type="EMBL" id="SMC35118.1"/>
    </source>
</evidence>
<evidence type="ECO:0000256" key="1">
    <source>
        <dbReference type="SAM" id="SignalP"/>
    </source>
</evidence>
<evidence type="ECO:0000313" key="3">
    <source>
        <dbReference type="Proteomes" id="UP000192738"/>
    </source>
</evidence>
<gene>
    <name evidence="2" type="ORF">SAMN04488500_101333</name>
</gene>
<dbReference type="RefSeq" id="WP_084573840.1">
    <property type="nucleotide sequence ID" value="NZ_CP155572.1"/>
</dbReference>
<accession>A0A1W1YHB2</accession>
<name>A0A1W1YHB2_9FIRM</name>
<organism evidence="2 3">
    <name type="scientific">Sporomusa malonica</name>
    <dbReference type="NCBI Taxonomy" id="112901"/>
    <lineage>
        <taxon>Bacteria</taxon>
        <taxon>Bacillati</taxon>
        <taxon>Bacillota</taxon>
        <taxon>Negativicutes</taxon>
        <taxon>Selenomonadales</taxon>
        <taxon>Sporomusaceae</taxon>
        <taxon>Sporomusa</taxon>
    </lineage>
</organism>
<feature type="chain" id="PRO_5013366043" evidence="1">
    <location>
        <begin position="32"/>
        <end position="249"/>
    </location>
</feature>
<keyword evidence="3" id="KW-1185">Reference proteome</keyword>